<dbReference type="AlphaFoldDB" id="A0A915N3R2"/>
<evidence type="ECO:0000256" key="1">
    <source>
        <dbReference type="SAM" id="MobiDB-lite"/>
    </source>
</evidence>
<accession>A0A915N3R2</accession>
<sequence length="367" mass="42709">MPKSPKTASSKSSRSSKSHKSPKTSKTSKKKEENNDVIFIDPQKENEQKNEQKKPKQPNLTNFFKPLEKPAPPPTLPQCMPDTSRFTSLFQLKQGMTIAPILARKPLSTEERENLLNVHCEFPDYLSQCKNKRVKTPATVTNKLKAKYHDFHDNYRPAYYGTWRRRSKAINGRRPFSKGEKKDVPMDSDEEDDGFFVDHGYLSSDEGSQGGDDLDENCDVEGEPKRLMKISNDDKNEGNQTEKRRSSGNEKEHEQRRQRLEQKAEEYKAEIKRKERLFKICFFYFIWVHTGRSTPKRSNYPEFERIVICNNRQLIPTVYLPDESVHPEFSRFVLPGVRFDYSKIVAKSVENDDEKIEKMSVETVTVE</sequence>
<feature type="compositionally biased region" description="Acidic residues" evidence="1">
    <location>
        <begin position="212"/>
        <end position="221"/>
    </location>
</feature>
<feature type="compositionally biased region" description="Basic residues" evidence="1">
    <location>
        <begin position="14"/>
        <end position="29"/>
    </location>
</feature>
<keyword evidence="3" id="KW-1185">Reference proteome</keyword>
<feature type="domain" description="Chromatin assembly factor 1 subunit A dimerization" evidence="2">
    <location>
        <begin position="147"/>
        <end position="192"/>
    </location>
</feature>
<dbReference type="Proteomes" id="UP000887561">
    <property type="component" value="Unplaced"/>
</dbReference>
<protein>
    <recommendedName>
        <fullName evidence="2">Chromatin assembly factor 1 subunit A dimerization domain-containing protein</fullName>
    </recommendedName>
</protein>
<evidence type="ECO:0000259" key="2">
    <source>
        <dbReference type="Pfam" id="PF12253"/>
    </source>
</evidence>
<evidence type="ECO:0000313" key="4">
    <source>
        <dbReference type="WBParaSite" id="scaffold781_cov237.g1771"/>
    </source>
</evidence>
<feature type="compositionally biased region" description="Low complexity" evidence="1">
    <location>
        <begin position="1"/>
        <end position="13"/>
    </location>
</feature>
<dbReference type="InterPro" id="IPR022043">
    <property type="entry name" value="CAF1A_DD"/>
</dbReference>
<proteinExistence type="predicted"/>
<feature type="region of interest" description="Disordered" evidence="1">
    <location>
        <begin position="171"/>
        <end position="190"/>
    </location>
</feature>
<feature type="region of interest" description="Disordered" evidence="1">
    <location>
        <begin position="1"/>
        <end position="75"/>
    </location>
</feature>
<evidence type="ECO:0000313" key="3">
    <source>
        <dbReference type="Proteomes" id="UP000887561"/>
    </source>
</evidence>
<organism evidence="3 4">
    <name type="scientific">Meloidogyne javanica</name>
    <name type="common">Root-knot nematode worm</name>
    <dbReference type="NCBI Taxonomy" id="6303"/>
    <lineage>
        <taxon>Eukaryota</taxon>
        <taxon>Metazoa</taxon>
        <taxon>Ecdysozoa</taxon>
        <taxon>Nematoda</taxon>
        <taxon>Chromadorea</taxon>
        <taxon>Rhabditida</taxon>
        <taxon>Tylenchina</taxon>
        <taxon>Tylenchomorpha</taxon>
        <taxon>Tylenchoidea</taxon>
        <taxon>Meloidogynidae</taxon>
        <taxon>Meloidogyninae</taxon>
        <taxon>Meloidogyne</taxon>
        <taxon>Meloidogyne incognita group</taxon>
    </lineage>
</organism>
<reference evidence="4" key="1">
    <citation type="submission" date="2022-11" db="UniProtKB">
        <authorList>
            <consortium name="WormBaseParasite"/>
        </authorList>
    </citation>
    <scope>IDENTIFICATION</scope>
</reference>
<dbReference type="WBParaSite" id="scaffold781_cov237.g1771">
    <property type="protein sequence ID" value="scaffold781_cov237.g1771"/>
    <property type="gene ID" value="scaffold781_cov237.g1771"/>
</dbReference>
<name>A0A915N3R2_MELJA</name>
<feature type="region of interest" description="Disordered" evidence="1">
    <location>
        <begin position="195"/>
        <end position="261"/>
    </location>
</feature>
<dbReference type="Pfam" id="PF12253">
    <property type="entry name" value="CAF1A_dimeriz"/>
    <property type="match status" value="1"/>
</dbReference>
<feature type="compositionally biased region" description="Basic and acidic residues" evidence="1">
    <location>
        <begin position="222"/>
        <end position="261"/>
    </location>
</feature>
<feature type="compositionally biased region" description="Basic and acidic residues" evidence="1">
    <location>
        <begin position="42"/>
        <end position="54"/>
    </location>
</feature>